<dbReference type="InterPro" id="IPR036034">
    <property type="entry name" value="PDZ_sf"/>
</dbReference>
<dbReference type="PROSITE" id="PS50106">
    <property type="entry name" value="PDZ"/>
    <property type="match status" value="1"/>
</dbReference>
<dbReference type="InterPro" id="IPR034122">
    <property type="entry name" value="Retropepsin-like_bacterial"/>
</dbReference>
<comment type="caution">
    <text evidence="4">The sequence shown here is derived from an EMBL/GenBank/DDBJ whole genome shotgun (WGS) entry which is preliminary data.</text>
</comment>
<proteinExistence type="predicted"/>
<dbReference type="EMBL" id="PDLO01000001">
    <property type="protein sequence ID" value="PHK99523.1"/>
    <property type="molecule type" value="Genomic_DNA"/>
</dbReference>
<dbReference type="PROSITE" id="PS50175">
    <property type="entry name" value="ASP_PROT_RETROV"/>
    <property type="match status" value="1"/>
</dbReference>
<keyword evidence="1" id="KW-0378">Hydrolase</keyword>
<evidence type="ECO:0000259" key="2">
    <source>
        <dbReference type="PROSITE" id="PS50106"/>
    </source>
</evidence>
<dbReference type="InterPro" id="IPR021109">
    <property type="entry name" value="Peptidase_aspartic_dom_sf"/>
</dbReference>
<dbReference type="SMART" id="SM00228">
    <property type="entry name" value="PDZ"/>
    <property type="match status" value="1"/>
</dbReference>
<gene>
    <name evidence="4" type="ORF">CGL56_00250</name>
</gene>
<feature type="domain" description="PDZ" evidence="2">
    <location>
        <begin position="334"/>
        <end position="390"/>
    </location>
</feature>
<dbReference type="Gene3D" id="2.40.70.10">
    <property type="entry name" value="Acid Proteases"/>
    <property type="match status" value="2"/>
</dbReference>
<dbReference type="OrthoDB" id="3521766at2"/>
<protein>
    <recommendedName>
        <fullName evidence="6">PDZ domain-containing protein</fullName>
    </recommendedName>
</protein>
<evidence type="ECO:0008006" key="6">
    <source>
        <dbReference type="Google" id="ProtNLM"/>
    </source>
</evidence>
<dbReference type="GO" id="GO:0004190">
    <property type="term" value="F:aspartic-type endopeptidase activity"/>
    <property type="evidence" value="ECO:0007669"/>
    <property type="project" value="InterPro"/>
</dbReference>
<dbReference type="CDD" id="cd05483">
    <property type="entry name" value="retropepsin_like_bacteria"/>
    <property type="match status" value="1"/>
</dbReference>
<dbReference type="Pfam" id="PF13650">
    <property type="entry name" value="Asp_protease_2"/>
    <property type="match status" value="1"/>
</dbReference>
<accession>A0A2G0CHR5</accession>
<dbReference type="RefSeq" id="WP_099104502.1">
    <property type="nucleotide sequence ID" value="NZ_JAATJF010000001.1"/>
</dbReference>
<reference evidence="4 5" key="1">
    <citation type="submission" date="2017-10" db="EMBL/GenBank/DDBJ databases">
        <title>The draft genome sequence of Lewinella marina KCTC 32374.</title>
        <authorList>
            <person name="Wang K."/>
        </authorList>
    </citation>
    <scope>NUCLEOTIDE SEQUENCE [LARGE SCALE GENOMIC DNA]</scope>
    <source>
        <strain evidence="4 5">MKG-38</strain>
    </source>
</reference>
<organism evidence="4 5">
    <name type="scientific">Neolewinella marina</name>
    <dbReference type="NCBI Taxonomy" id="438751"/>
    <lineage>
        <taxon>Bacteria</taxon>
        <taxon>Pseudomonadati</taxon>
        <taxon>Bacteroidota</taxon>
        <taxon>Saprospiria</taxon>
        <taxon>Saprospirales</taxon>
        <taxon>Lewinellaceae</taxon>
        <taxon>Neolewinella</taxon>
    </lineage>
</organism>
<feature type="domain" description="Peptidase A2" evidence="3">
    <location>
        <begin position="64"/>
        <end position="77"/>
    </location>
</feature>
<evidence type="ECO:0000313" key="5">
    <source>
        <dbReference type="Proteomes" id="UP000226437"/>
    </source>
</evidence>
<dbReference type="Gene3D" id="2.30.42.10">
    <property type="match status" value="1"/>
</dbReference>
<evidence type="ECO:0000259" key="3">
    <source>
        <dbReference type="PROSITE" id="PS50175"/>
    </source>
</evidence>
<dbReference type="Proteomes" id="UP000226437">
    <property type="component" value="Unassembled WGS sequence"/>
</dbReference>
<dbReference type="GO" id="GO:0006508">
    <property type="term" value="P:proteolysis"/>
    <property type="evidence" value="ECO:0007669"/>
    <property type="project" value="InterPro"/>
</dbReference>
<keyword evidence="5" id="KW-1185">Reference proteome</keyword>
<evidence type="ECO:0000313" key="4">
    <source>
        <dbReference type="EMBL" id="PHK99523.1"/>
    </source>
</evidence>
<sequence>MYLIRFSGTRVSALVILGLLLSWVTKAQRLDMKVLGNRTLIEIPFDLENDFIVIPVLLNNAVPLRFIIDTGAENTVILDKTVTDLLNVSYRRTFQVRGADLESELTAYLATGVSLRLADRLLARNRTVLVLEENYFNFERVTGTNVHGILGADFLMRFVVEFDFRKQVMTLHDPAKYRHRRSFVEIDADFVRHRPYLNLEVGIIRDQPTTRRLLLDTGAGLSLLIHTYPGPTDDVDLPEQTIPAYIANGLGGTLSGSVGRSRVVHLADRKLTNVITYFQEVDTVGATFMNDREGIVGNRILKRFRAVIHYPREKVYLRPEGKRWKQKFRYDRSGLGLLAGGDNLRKYSVSYVVPGSPADRAGIQVRDRIRAVNGVPASLLSLESIIRKFQGRVGKKIKLRIYRSGRLQDVTFVLEDLI</sequence>
<name>A0A2G0CHR5_9BACT</name>
<dbReference type="InterPro" id="IPR001478">
    <property type="entry name" value="PDZ"/>
</dbReference>
<dbReference type="InterPro" id="IPR041489">
    <property type="entry name" value="PDZ_6"/>
</dbReference>
<dbReference type="SUPFAM" id="SSF50156">
    <property type="entry name" value="PDZ domain-like"/>
    <property type="match status" value="1"/>
</dbReference>
<dbReference type="InterPro" id="IPR001995">
    <property type="entry name" value="Peptidase_A2_cat"/>
</dbReference>
<dbReference type="AlphaFoldDB" id="A0A2G0CHR5"/>
<dbReference type="SUPFAM" id="SSF50630">
    <property type="entry name" value="Acid proteases"/>
    <property type="match status" value="1"/>
</dbReference>
<evidence type="ECO:0000256" key="1">
    <source>
        <dbReference type="ARBA" id="ARBA00022801"/>
    </source>
</evidence>
<dbReference type="Pfam" id="PF17820">
    <property type="entry name" value="PDZ_6"/>
    <property type="match status" value="1"/>
</dbReference>